<evidence type="ECO:0000313" key="13">
    <source>
        <dbReference type="EMBL" id="KAJ0404971.1"/>
    </source>
</evidence>
<dbReference type="Pfam" id="PF12022">
    <property type="entry name" value="COG2_C"/>
    <property type="match status" value="1"/>
</dbReference>
<keyword evidence="5" id="KW-0653">Protein transport</keyword>
<evidence type="ECO:0000256" key="9">
    <source>
        <dbReference type="SAM" id="Coils"/>
    </source>
</evidence>
<feature type="region of interest" description="Disordered" evidence="10">
    <location>
        <begin position="154"/>
        <end position="174"/>
    </location>
</feature>
<dbReference type="GO" id="GO:0015031">
    <property type="term" value="P:protein transport"/>
    <property type="evidence" value="ECO:0007669"/>
    <property type="project" value="UniProtKB-KW"/>
</dbReference>
<evidence type="ECO:0000256" key="1">
    <source>
        <dbReference type="ARBA" id="ARBA00004395"/>
    </source>
</evidence>
<dbReference type="EMBL" id="JAKCXM010000052">
    <property type="protein sequence ID" value="KAJ0404971.1"/>
    <property type="molecule type" value="Genomic_DNA"/>
</dbReference>
<evidence type="ECO:0000256" key="10">
    <source>
        <dbReference type="SAM" id="MobiDB-lite"/>
    </source>
</evidence>
<dbReference type="Pfam" id="PF06148">
    <property type="entry name" value="COG2_N"/>
    <property type="match status" value="1"/>
</dbReference>
<evidence type="ECO:0000256" key="8">
    <source>
        <dbReference type="ARBA" id="ARBA00031344"/>
    </source>
</evidence>
<evidence type="ECO:0000259" key="11">
    <source>
        <dbReference type="Pfam" id="PF06148"/>
    </source>
</evidence>
<dbReference type="GO" id="GO:0000139">
    <property type="term" value="C:Golgi membrane"/>
    <property type="evidence" value="ECO:0007669"/>
    <property type="project" value="UniProtKB-SubCell"/>
</dbReference>
<dbReference type="Proteomes" id="UP001209570">
    <property type="component" value="Unassembled WGS sequence"/>
</dbReference>
<feature type="compositionally biased region" description="Acidic residues" evidence="10">
    <location>
        <begin position="156"/>
        <end position="174"/>
    </location>
</feature>
<reference evidence="13" key="1">
    <citation type="submission" date="2021-12" db="EMBL/GenBank/DDBJ databases">
        <title>Prjna785345.</title>
        <authorList>
            <person name="Rujirawat T."/>
            <person name="Krajaejun T."/>
        </authorList>
    </citation>
    <scope>NUCLEOTIDE SEQUENCE</scope>
    <source>
        <strain evidence="13">Pi057C3</strain>
    </source>
</reference>
<keyword evidence="9" id="KW-0175">Coiled coil</keyword>
<organism evidence="13 14">
    <name type="scientific">Pythium insidiosum</name>
    <name type="common">Pythiosis disease agent</name>
    <dbReference type="NCBI Taxonomy" id="114742"/>
    <lineage>
        <taxon>Eukaryota</taxon>
        <taxon>Sar</taxon>
        <taxon>Stramenopiles</taxon>
        <taxon>Oomycota</taxon>
        <taxon>Peronosporomycetes</taxon>
        <taxon>Pythiales</taxon>
        <taxon>Pythiaceae</taxon>
        <taxon>Pythium</taxon>
    </lineage>
</organism>
<evidence type="ECO:0000256" key="5">
    <source>
        <dbReference type="ARBA" id="ARBA00022927"/>
    </source>
</evidence>
<dbReference type="PANTHER" id="PTHR12961">
    <property type="entry name" value="CONSERVED OLIGOMERIC GOLGI COMPLEX COMPONENT 2"/>
    <property type="match status" value="1"/>
</dbReference>
<dbReference type="InterPro" id="IPR024602">
    <property type="entry name" value="COG_su2_N"/>
</dbReference>
<name>A0AAD5LL29_PYTIN</name>
<feature type="domain" description="COG complex component COG2 C-terminal" evidence="12">
    <location>
        <begin position="414"/>
        <end position="719"/>
    </location>
</feature>
<sequence>MAAAMRGGTYCFDVDAFTREDFEVSAFLKDCRSRNPMETIHQDLKAFQTTLENQARRFGSAPTDTKPSDYTEFLQLSSRLQGVDEAVSSVRAPLQAILHRVDQAHEAMRKLQKRVQDQAARARELQSAEADLQLSIRISEKLLVLEELLEIGSFEDAPEPQDESTDDDADSDDGFDNFDLVRHKRIDGNASEVCASLERATQLLLQLDLEFLEGVDIPTVQREEKRIAVIEETLLRRLETELATEIVPDAFYNRDHRINAETLGFLLHSYVLLQKSHVPEDTIARLLVQPFAEENITRGKLDGRVRGSCEGLEQLFDEILAFVRTKFGHVLALPVCQAAHNKCSVDLLGNAIWKPLCETLTTKHAVIFKTADAERFHRNYTISMAFLAKMEALCVSDAMRQRFRAHESVVAFKEQWNMDVYFQLRCNAMSARMEKSFGEVRTVERATSAETPPRLSLCFSSSRSLWTTLLECWDETSVYLSPLLPEFTKLSLQLVLHYATVWRDPISNAVSQLQTNPKAALANVGLSCLQTAEDVLSAAHDFHVIQSQILDDLFPVVKKHIEPFVDDADDFLTDLYQEVLAELSSLEDQCWAAGAMLVAEDCKKVLPALRTVKGQYQMTNKPAPTAPSTYVSNIIRPLAEFLDRWGSDLASDRRDALVESVLDPVCSMYATLSAELLKSAQELEDSLKSRKMQRSFVTDTRGADGLSDTAKMRLQLQLDLEEMKRLVKELDVELEQCAAFQEALAALEPAD</sequence>
<keyword evidence="7" id="KW-0472">Membrane</keyword>
<comment type="similarity">
    <text evidence="2">Belongs to the COG2 family.</text>
</comment>
<keyword evidence="14" id="KW-1185">Reference proteome</keyword>
<feature type="coiled-coil region" evidence="9">
    <location>
        <begin position="94"/>
        <end position="128"/>
    </location>
</feature>
<evidence type="ECO:0000256" key="4">
    <source>
        <dbReference type="ARBA" id="ARBA00022448"/>
    </source>
</evidence>
<evidence type="ECO:0000256" key="7">
    <source>
        <dbReference type="ARBA" id="ARBA00023136"/>
    </source>
</evidence>
<dbReference type="GO" id="GO:0007030">
    <property type="term" value="P:Golgi organization"/>
    <property type="evidence" value="ECO:0007669"/>
    <property type="project" value="InterPro"/>
</dbReference>
<keyword evidence="6" id="KW-0333">Golgi apparatus</keyword>
<protein>
    <recommendedName>
        <fullName evidence="3">Conserved oligomeric Golgi complex subunit 2</fullName>
    </recommendedName>
    <alternativeName>
        <fullName evidence="8">Component of oligomeric Golgi complex 2</fullName>
    </alternativeName>
</protein>
<evidence type="ECO:0000256" key="2">
    <source>
        <dbReference type="ARBA" id="ARBA00007603"/>
    </source>
</evidence>
<dbReference type="InterPro" id="IPR024603">
    <property type="entry name" value="COG_complex_COG2_C"/>
</dbReference>
<evidence type="ECO:0000259" key="12">
    <source>
        <dbReference type="Pfam" id="PF12022"/>
    </source>
</evidence>
<keyword evidence="4" id="KW-0813">Transport</keyword>
<feature type="domain" description="Conserved oligomeric Golgi complex subunit 2 N-terminal" evidence="11">
    <location>
        <begin position="11"/>
        <end position="91"/>
    </location>
</feature>
<comment type="subcellular location">
    <subcellularLocation>
        <location evidence="1">Golgi apparatus membrane</location>
        <topology evidence="1">Peripheral membrane protein</topology>
    </subcellularLocation>
</comment>
<evidence type="ECO:0000313" key="14">
    <source>
        <dbReference type="Proteomes" id="UP001209570"/>
    </source>
</evidence>
<dbReference type="GO" id="GO:0006891">
    <property type="term" value="P:intra-Golgi vesicle-mediated transport"/>
    <property type="evidence" value="ECO:0007669"/>
    <property type="project" value="TreeGrafter"/>
</dbReference>
<comment type="caution">
    <text evidence="13">The sequence shown here is derived from an EMBL/GenBank/DDBJ whole genome shotgun (WGS) entry which is preliminary data.</text>
</comment>
<dbReference type="PANTHER" id="PTHR12961:SF0">
    <property type="entry name" value="CONSERVED OLIGOMERIC GOLGI COMPLEX SUBUNIT 2"/>
    <property type="match status" value="1"/>
</dbReference>
<dbReference type="GO" id="GO:0017119">
    <property type="term" value="C:Golgi transport complex"/>
    <property type="evidence" value="ECO:0007669"/>
    <property type="project" value="TreeGrafter"/>
</dbReference>
<dbReference type="InterPro" id="IPR009316">
    <property type="entry name" value="COG2"/>
</dbReference>
<dbReference type="AlphaFoldDB" id="A0AAD5LL29"/>
<evidence type="ECO:0000256" key="6">
    <source>
        <dbReference type="ARBA" id="ARBA00023034"/>
    </source>
</evidence>
<gene>
    <name evidence="13" type="ORF">P43SY_004888</name>
</gene>
<proteinExistence type="inferred from homology"/>
<evidence type="ECO:0000256" key="3">
    <source>
        <dbReference type="ARBA" id="ARBA00020977"/>
    </source>
</evidence>
<accession>A0AAD5LL29</accession>